<dbReference type="Proteomes" id="UP000299102">
    <property type="component" value="Unassembled WGS sequence"/>
</dbReference>
<evidence type="ECO:0000256" key="1">
    <source>
        <dbReference type="SAM" id="MobiDB-lite"/>
    </source>
</evidence>
<dbReference type="OrthoDB" id="552755at2759"/>
<feature type="compositionally biased region" description="Basic and acidic residues" evidence="1">
    <location>
        <begin position="576"/>
        <end position="600"/>
    </location>
</feature>
<evidence type="ECO:0000313" key="2">
    <source>
        <dbReference type="EMBL" id="GBP17707.1"/>
    </source>
</evidence>
<evidence type="ECO:0000313" key="3">
    <source>
        <dbReference type="Proteomes" id="UP000299102"/>
    </source>
</evidence>
<name>A0A4C1TUM1_EUMVA</name>
<feature type="region of interest" description="Disordered" evidence="1">
    <location>
        <begin position="147"/>
        <end position="352"/>
    </location>
</feature>
<feature type="region of interest" description="Disordered" evidence="1">
    <location>
        <begin position="576"/>
        <end position="636"/>
    </location>
</feature>
<sequence>MNYEAERAMNQKRLRMEGEPGHGVVQGNGLPLNYMDNGHQIPYQPYAGAYNTHYPPPDAFAAYGPPPPGGYAPQNLSYAPPAHQNYPSHHQSFPPQQPPQAQLHMPQSHMVQGYGADVGVHKPAWPPQPHLLPPLDAQKPLDVKQLKPEIKLEPNDSQKRPHPSENEMMAGDLEQPKIKIKTDIFKPDDLAQNRPEVEKSHVADISQKSLDASQQPMDQQRKDDGQPDSRTEDNSGEKTDTSKTEGLGELTSVDAQRPSELIAAPLDKAIDSERKLSSEYFNTPGPKPGTTPGKTATSGTEPKKRGRPKGSTNKPKPPGVVTPNKVLTPNTPTAPAPIRAPTPVGTPRAAPIGRPRASAYQYAVRPFRKDFSGIQFRRRWSDDCLDSSHIPNEVYFGDVPVPMEVLFNYYDANAEREKLAAQAAQIAAQKAAAAKLAAAKLQARGLLSNEVTTVDSSSSDSSEGSSGSESDDTDDDLPLKRGPGRPKGSKNTGTPRPKPTTPSTPGRRGRPPVPPELREPGITEMKKFCKAAGIRFDYKKLVEGCTKNKERVGKMMELLVTAGLEGKPTLEKCKELKKAKTQKKEEEKRAKKEAKVKPSAEDGGDSGVSRRVTRGQTGVKPRQKIVISSDEEDDLDARRTLAKLRAKQESDSN</sequence>
<feature type="compositionally biased region" description="Polar residues" evidence="1">
    <location>
        <begin position="206"/>
        <end position="218"/>
    </location>
</feature>
<protein>
    <submittedName>
        <fullName evidence="2">HIRA-interacting protein 3</fullName>
    </submittedName>
</protein>
<dbReference type="EMBL" id="BGZK01000089">
    <property type="protein sequence ID" value="GBP17707.1"/>
    <property type="molecule type" value="Genomic_DNA"/>
</dbReference>
<comment type="caution">
    <text evidence="2">The sequence shown here is derived from an EMBL/GenBank/DDBJ whole genome shotgun (WGS) entry which is preliminary data.</text>
</comment>
<feature type="compositionally biased region" description="Basic and acidic residues" evidence="1">
    <location>
        <begin position="174"/>
        <end position="202"/>
    </location>
</feature>
<proteinExistence type="predicted"/>
<feature type="compositionally biased region" description="Basic and acidic residues" evidence="1">
    <location>
        <begin position="268"/>
        <end position="277"/>
    </location>
</feature>
<feature type="compositionally biased region" description="Low complexity" evidence="1">
    <location>
        <begin position="450"/>
        <end position="468"/>
    </location>
</feature>
<feature type="compositionally biased region" description="Low complexity" evidence="1">
    <location>
        <begin position="288"/>
        <end position="300"/>
    </location>
</feature>
<gene>
    <name evidence="2" type="primary">Hirip3</name>
    <name evidence="2" type="ORF">EVAR_8695_1</name>
</gene>
<dbReference type="AlphaFoldDB" id="A0A4C1TUM1"/>
<feature type="compositionally biased region" description="Basic and acidic residues" evidence="1">
    <location>
        <begin position="147"/>
        <end position="165"/>
    </location>
</feature>
<accession>A0A4C1TUM1</accession>
<feature type="compositionally biased region" description="Basic and acidic residues" evidence="1">
    <location>
        <begin position="219"/>
        <end position="243"/>
    </location>
</feature>
<organism evidence="2 3">
    <name type="scientific">Eumeta variegata</name>
    <name type="common">Bagworm moth</name>
    <name type="synonym">Eumeta japonica</name>
    <dbReference type="NCBI Taxonomy" id="151549"/>
    <lineage>
        <taxon>Eukaryota</taxon>
        <taxon>Metazoa</taxon>
        <taxon>Ecdysozoa</taxon>
        <taxon>Arthropoda</taxon>
        <taxon>Hexapoda</taxon>
        <taxon>Insecta</taxon>
        <taxon>Pterygota</taxon>
        <taxon>Neoptera</taxon>
        <taxon>Endopterygota</taxon>
        <taxon>Lepidoptera</taxon>
        <taxon>Glossata</taxon>
        <taxon>Ditrysia</taxon>
        <taxon>Tineoidea</taxon>
        <taxon>Psychidae</taxon>
        <taxon>Oiketicinae</taxon>
        <taxon>Eumeta</taxon>
    </lineage>
</organism>
<feature type="region of interest" description="Disordered" evidence="1">
    <location>
        <begin position="450"/>
        <end position="524"/>
    </location>
</feature>
<reference evidence="2 3" key="1">
    <citation type="journal article" date="2019" name="Commun. Biol.">
        <title>The bagworm genome reveals a unique fibroin gene that provides high tensile strength.</title>
        <authorList>
            <person name="Kono N."/>
            <person name="Nakamura H."/>
            <person name="Ohtoshi R."/>
            <person name="Tomita M."/>
            <person name="Numata K."/>
            <person name="Arakawa K."/>
        </authorList>
    </citation>
    <scope>NUCLEOTIDE SEQUENCE [LARGE SCALE GENOMIC DNA]</scope>
</reference>
<keyword evidence="3" id="KW-1185">Reference proteome</keyword>